<keyword evidence="10" id="KW-1185">Reference proteome</keyword>
<comment type="subcellular location">
    <subcellularLocation>
        <location evidence="1 7">Cell membrane</location>
        <topology evidence="1 7">Multi-pass membrane protein</topology>
    </subcellularLocation>
</comment>
<evidence type="ECO:0000256" key="6">
    <source>
        <dbReference type="ARBA" id="ARBA00023136"/>
    </source>
</evidence>
<keyword evidence="6 7" id="KW-0472">Membrane</keyword>
<feature type="transmembrane region" description="Helical" evidence="7">
    <location>
        <begin position="187"/>
        <end position="206"/>
    </location>
</feature>
<keyword evidence="5 7" id="KW-1133">Transmembrane helix</keyword>
<evidence type="ECO:0000313" key="9">
    <source>
        <dbReference type="EMBL" id="MBD2844057.1"/>
    </source>
</evidence>
<dbReference type="GO" id="GO:0005886">
    <property type="term" value="C:plasma membrane"/>
    <property type="evidence" value="ECO:0007669"/>
    <property type="project" value="UniProtKB-SubCell"/>
</dbReference>
<dbReference type="PROSITE" id="PS50928">
    <property type="entry name" value="ABC_TM1"/>
    <property type="match status" value="1"/>
</dbReference>
<dbReference type="InterPro" id="IPR000515">
    <property type="entry name" value="MetI-like"/>
</dbReference>
<reference evidence="9" key="1">
    <citation type="submission" date="2020-09" db="EMBL/GenBank/DDBJ databases">
        <title>A novel bacterium of genus Paenibacillus, isolated from South China Sea.</title>
        <authorList>
            <person name="Huang H."/>
            <person name="Mo K."/>
            <person name="Hu Y."/>
        </authorList>
    </citation>
    <scope>NUCLEOTIDE SEQUENCE</scope>
    <source>
        <strain evidence="9">IB182496</strain>
    </source>
</reference>
<feature type="transmembrane region" description="Helical" evidence="7">
    <location>
        <begin position="25"/>
        <end position="44"/>
    </location>
</feature>
<dbReference type="InterPro" id="IPR035906">
    <property type="entry name" value="MetI-like_sf"/>
</dbReference>
<keyword evidence="4 7" id="KW-0812">Transmembrane</keyword>
<evidence type="ECO:0000313" key="10">
    <source>
        <dbReference type="Proteomes" id="UP000621560"/>
    </source>
</evidence>
<evidence type="ECO:0000256" key="3">
    <source>
        <dbReference type="ARBA" id="ARBA00022475"/>
    </source>
</evidence>
<evidence type="ECO:0000256" key="1">
    <source>
        <dbReference type="ARBA" id="ARBA00004651"/>
    </source>
</evidence>
<proteinExistence type="inferred from homology"/>
<name>A0A927BPU2_9BACL</name>
<dbReference type="SUPFAM" id="SSF161098">
    <property type="entry name" value="MetI-like"/>
    <property type="match status" value="1"/>
</dbReference>
<evidence type="ECO:0000256" key="5">
    <source>
        <dbReference type="ARBA" id="ARBA00022989"/>
    </source>
</evidence>
<dbReference type="AlphaFoldDB" id="A0A927BPU2"/>
<dbReference type="PANTHER" id="PTHR43227:SF11">
    <property type="entry name" value="BLL4140 PROTEIN"/>
    <property type="match status" value="1"/>
</dbReference>
<feature type="transmembrane region" description="Helical" evidence="7">
    <location>
        <begin position="280"/>
        <end position="305"/>
    </location>
</feature>
<feature type="transmembrane region" description="Helical" evidence="7">
    <location>
        <begin position="85"/>
        <end position="111"/>
    </location>
</feature>
<dbReference type="GO" id="GO:0055085">
    <property type="term" value="P:transmembrane transport"/>
    <property type="evidence" value="ECO:0007669"/>
    <property type="project" value="InterPro"/>
</dbReference>
<dbReference type="EMBL" id="JACXIZ010000007">
    <property type="protein sequence ID" value="MBD2844057.1"/>
    <property type="molecule type" value="Genomic_DNA"/>
</dbReference>
<dbReference type="RefSeq" id="WP_190914370.1">
    <property type="nucleotide sequence ID" value="NZ_JACXIZ010000007.1"/>
</dbReference>
<evidence type="ECO:0000256" key="2">
    <source>
        <dbReference type="ARBA" id="ARBA00022448"/>
    </source>
</evidence>
<feature type="transmembrane region" description="Helical" evidence="7">
    <location>
        <begin position="132"/>
        <end position="152"/>
    </location>
</feature>
<sequence length="314" mass="35575">MDIAVEKKQTEAVGAKKRSRWRADYPLHLMVLPGLLIVLVYHYLPTVGIVMAFQEYSPAKGFFRSEWVGWEHFEYIFKLPDFKSALYNTFFIATMKIVAGQVVPIFIAILLNEVGKTYFKRTVQTLIYLPHFLSWVILAGILTDILSINYGIVNQIIQSLGLEPIYFLGDNNWFPYTIVMTDLWKDFGWGTIIFLAAITGINPNLYEAAVVDGANRWKQTLHITLPGMMPIIALTATLSLGNVLNAGFDQIFNLYSPMVYKSGDIIDTLVYRIGLVDAQFSVGAAVGLFKSLVSFVLITVSYALAYKYLRYRIF</sequence>
<dbReference type="InterPro" id="IPR050809">
    <property type="entry name" value="UgpAE/MalFG_permease"/>
</dbReference>
<feature type="domain" description="ABC transmembrane type-1" evidence="8">
    <location>
        <begin position="86"/>
        <end position="301"/>
    </location>
</feature>
<dbReference type="Pfam" id="PF00528">
    <property type="entry name" value="BPD_transp_1"/>
    <property type="match status" value="1"/>
</dbReference>
<evidence type="ECO:0000256" key="4">
    <source>
        <dbReference type="ARBA" id="ARBA00022692"/>
    </source>
</evidence>
<keyword evidence="3" id="KW-1003">Cell membrane</keyword>
<evidence type="ECO:0000256" key="7">
    <source>
        <dbReference type="RuleBase" id="RU363032"/>
    </source>
</evidence>
<keyword evidence="2 7" id="KW-0813">Transport</keyword>
<organism evidence="9 10">
    <name type="scientific">Paenibacillus sabuli</name>
    <dbReference type="NCBI Taxonomy" id="2772509"/>
    <lineage>
        <taxon>Bacteria</taxon>
        <taxon>Bacillati</taxon>
        <taxon>Bacillota</taxon>
        <taxon>Bacilli</taxon>
        <taxon>Bacillales</taxon>
        <taxon>Paenibacillaceae</taxon>
        <taxon>Paenibacillus</taxon>
    </lineage>
</organism>
<dbReference type="CDD" id="cd06261">
    <property type="entry name" value="TM_PBP2"/>
    <property type="match status" value="1"/>
</dbReference>
<comment type="similarity">
    <text evidence="7">Belongs to the binding-protein-dependent transport system permease family.</text>
</comment>
<protein>
    <submittedName>
        <fullName evidence="9">Sugar ABC transporter permease</fullName>
    </submittedName>
</protein>
<accession>A0A927BPU2</accession>
<dbReference type="Gene3D" id="1.10.3720.10">
    <property type="entry name" value="MetI-like"/>
    <property type="match status" value="1"/>
</dbReference>
<feature type="transmembrane region" description="Helical" evidence="7">
    <location>
        <begin position="227"/>
        <end position="248"/>
    </location>
</feature>
<gene>
    <name evidence="9" type="ORF">IDH44_02545</name>
</gene>
<dbReference type="Proteomes" id="UP000621560">
    <property type="component" value="Unassembled WGS sequence"/>
</dbReference>
<comment type="caution">
    <text evidence="9">The sequence shown here is derived from an EMBL/GenBank/DDBJ whole genome shotgun (WGS) entry which is preliminary data.</text>
</comment>
<evidence type="ECO:0000259" key="8">
    <source>
        <dbReference type="PROSITE" id="PS50928"/>
    </source>
</evidence>
<dbReference type="PANTHER" id="PTHR43227">
    <property type="entry name" value="BLL4140 PROTEIN"/>
    <property type="match status" value="1"/>
</dbReference>